<sequence>MEREVLEQLDKKNQLLLFSSLDYDGYFINNIVDESVYVEKIVETQIMIESVRVAIYITLILMIYNHLRVYLK</sequence>
<reference evidence="1" key="1">
    <citation type="submission" date="2022-05" db="EMBL/GenBank/DDBJ databases">
        <title>Draft genome sequence of Clostridium tertium strain CP3 isolated from Peru.</title>
        <authorList>
            <person name="Hurtado R."/>
            <person name="Lima L."/>
            <person name="Sousa T."/>
            <person name="Jaiswal A.K."/>
            <person name="Tiwari S."/>
            <person name="Maturrano L."/>
            <person name="Brenig B."/>
            <person name="Azevedo V."/>
        </authorList>
    </citation>
    <scope>NUCLEOTIDE SEQUENCE</scope>
    <source>
        <strain evidence="1">CP3</strain>
        <plasmid evidence="1">p3</plasmid>
    </source>
</reference>
<comment type="caution">
    <text evidence="1">The sequence shown here is derived from an EMBL/GenBank/DDBJ whole genome shotgun (WGS) entry which is preliminary data.</text>
</comment>
<name>A0A9X4B4R0_9CLOT</name>
<evidence type="ECO:0000313" key="2">
    <source>
        <dbReference type="Proteomes" id="UP001141183"/>
    </source>
</evidence>
<keyword evidence="2" id="KW-1185">Reference proteome</keyword>
<dbReference type="Proteomes" id="UP001141183">
    <property type="component" value="Unassembled WGS sequence"/>
</dbReference>
<protein>
    <submittedName>
        <fullName evidence="1">Uncharacterized protein</fullName>
    </submittedName>
</protein>
<dbReference type="EMBL" id="JAMRYU010000187">
    <property type="protein sequence ID" value="MDC4242871.1"/>
    <property type="molecule type" value="Genomic_DNA"/>
</dbReference>
<proteinExistence type="predicted"/>
<geneLocation type="plasmid" evidence="1">
    <name>p3</name>
</geneLocation>
<gene>
    <name evidence="1" type="ORF">NE398_22435</name>
</gene>
<dbReference type="RefSeq" id="WP_272471073.1">
    <property type="nucleotide sequence ID" value="NZ_JAMRYU010000187.1"/>
</dbReference>
<organism evidence="1 2">
    <name type="scientific">Clostridium tertium</name>
    <dbReference type="NCBI Taxonomy" id="1559"/>
    <lineage>
        <taxon>Bacteria</taxon>
        <taxon>Bacillati</taxon>
        <taxon>Bacillota</taxon>
        <taxon>Clostridia</taxon>
        <taxon>Eubacteriales</taxon>
        <taxon>Clostridiaceae</taxon>
        <taxon>Clostridium</taxon>
    </lineage>
</organism>
<accession>A0A9X4B4R0</accession>
<evidence type="ECO:0000313" key="1">
    <source>
        <dbReference type="EMBL" id="MDC4242871.1"/>
    </source>
</evidence>
<dbReference type="AlphaFoldDB" id="A0A9X4B4R0"/>
<keyword evidence="1" id="KW-0614">Plasmid</keyword>